<organism evidence="3 4">
    <name type="scientific">Colletotrichum paranaense</name>
    <dbReference type="NCBI Taxonomy" id="1914294"/>
    <lineage>
        <taxon>Eukaryota</taxon>
        <taxon>Fungi</taxon>
        <taxon>Dikarya</taxon>
        <taxon>Ascomycota</taxon>
        <taxon>Pezizomycotina</taxon>
        <taxon>Sordariomycetes</taxon>
        <taxon>Hypocreomycetidae</taxon>
        <taxon>Glomerellales</taxon>
        <taxon>Glomerellaceae</taxon>
        <taxon>Colletotrichum</taxon>
        <taxon>Colletotrichum acutatum species complex</taxon>
    </lineage>
</organism>
<evidence type="ECO:0000313" key="4">
    <source>
        <dbReference type="Proteomes" id="UP001241169"/>
    </source>
</evidence>
<reference evidence="3 4" key="1">
    <citation type="submission" date="2016-10" db="EMBL/GenBank/DDBJ databases">
        <title>The genome sequence of Colletotrichum fioriniae PJ7.</title>
        <authorList>
            <person name="Baroncelli R."/>
        </authorList>
    </citation>
    <scope>NUCLEOTIDE SEQUENCE [LARGE SCALE GENOMIC DNA]</scope>
    <source>
        <strain evidence="3 4">IMI 384185</strain>
    </source>
</reference>
<feature type="region of interest" description="Disordered" evidence="1">
    <location>
        <begin position="914"/>
        <end position="996"/>
    </location>
</feature>
<feature type="compositionally biased region" description="Acidic residues" evidence="1">
    <location>
        <begin position="984"/>
        <end position="996"/>
    </location>
</feature>
<feature type="region of interest" description="Disordered" evidence="1">
    <location>
        <begin position="285"/>
        <end position="304"/>
    </location>
</feature>
<feature type="compositionally biased region" description="Basic and acidic residues" evidence="1">
    <location>
        <begin position="839"/>
        <end position="861"/>
    </location>
</feature>
<feature type="compositionally biased region" description="Basic and acidic residues" evidence="1">
    <location>
        <begin position="970"/>
        <end position="983"/>
    </location>
</feature>
<dbReference type="InterPro" id="IPR006786">
    <property type="entry name" value="Pinin_SDK_MemA"/>
</dbReference>
<dbReference type="GeneID" id="85371334"/>
<feature type="region of interest" description="Disordered" evidence="1">
    <location>
        <begin position="316"/>
        <end position="393"/>
    </location>
</feature>
<feature type="compositionally biased region" description="Basic and acidic residues" evidence="1">
    <location>
        <begin position="288"/>
        <end position="304"/>
    </location>
</feature>
<feature type="compositionally biased region" description="Basic and acidic residues" evidence="1">
    <location>
        <begin position="316"/>
        <end position="346"/>
    </location>
</feature>
<feature type="compositionally biased region" description="Basic and acidic residues" evidence="1">
    <location>
        <begin position="766"/>
        <end position="780"/>
    </location>
</feature>
<dbReference type="RefSeq" id="XP_060354763.1">
    <property type="nucleotide sequence ID" value="XM_060487435.1"/>
</dbReference>
<sequence>MSSLNGSYTATLSPTVASSETTATFPPHMLASSISSLSSSTSARHTSQISKTYRQASTLFLTRRLPEALSTILPLITPPSGQSENGAGEPAPVARASRSTRIKVWSLYLTTLNAIVELEPDEGKDAFGSQEWRALCTKVREGDIWEEVVRNGYHGVESDVDSDVVINLATLLLAHARTQELNQRKLESYLAAATSPNLDFSKRFSDSPSPSPRLNRHRSPAKATSGADTPRDLNARVKILELYTLHVLIRNNEWDYAREFISVSSVLDDERREAFLQALQSLQEEQQEAERRETEERREQEEQLRRDIEEAKKLRAENEERERRRLEEERARREGAEGDYGIEKTPSKAGSSKAGSSKGRHARAVSNTSGSNSNSKMPVSRAKGKSSAPPTFGTRASMVISRMREVIDQLGASFKTNPMLLMRLVAFILGLVVMFGQKNVRERIQRVLGNGWNKVKATAGMGVKATQGLVRRRPIGFLLVEQVGPGAAEVYNLGAPVAVLFEARALEAVKGVRDALAAADDALVLVVSERALVADADEGRGADVGVADGALAVALVAEAADGDASLLAAHYEIAGGSCLVEAVLRVAGGDGRKSQLIVPSLHQEPLKKRRLRLSASPLLPLGSLSVIGADPRLIRPKWGSLWVRPSEWLDPADKPQPWSSGWSCQAPRYLPWDRGAFNSLRAHRIPSRSVFFEIFAEQTATATVGSDIIMATVTEYNKTGSLRTEQEKLTDSRAPADTINPESASSEMEVTQKRKASIDSLDGAEESSKRAKFDDGDHGDPPTQDSTQDSRPRDEDSRATARRAPLSRDEEKKRGKRLFGGLLSTLSQTNSSSQHKKRREIEQRQQEKAQKQRAEDEKRRTEKLARITEARWKEQILFDEKVYYRPWKLTKEQEDEIDDQVQDAKNTIARELEAFKDRKEEHERRHGRARPPTTAQEELVPMVTEEQPAEAPPEVSADAPAATDHTAASSDRDRHERDTHDEPGDVVENDEDMVIY</sequence>
<dbReference type="EMBL" id="MOPA01000002">
    <property type="protein sequence ID" value="KAK1545646.1"/>
    <property type="molecule type" value="Genomic_DNA"/>
</dbReference>
<name>A0ABQ9T3A3_9PEZI</name>
<keyword evidence="4" id="KW-1185">Reference proteome</keyword>
<feature type="compositionally biased region" description="Polar residues" evidence="1">
    <location>
        <begin position="365"/>
        <end position="377"/>
    </location>
</feature>
<feature type="compositionally biased region" description="Low complexity" evidence="1">
    <location>
        <begin position="347"/>
        <end position="357"/>
    </location>
</feature>
<feature type="compositionally biased region" description="Basic and acidic residues" evidence="1">
    <location>
        <begin position="788"/>
        <end position="799"/>
    </location>
</feature>
<evidence type="ECO:0000313" key="3">
    <source>
        <dbReference type="EMBL" id="KAK1545646.1"/>
    </source>
</evidence>
<comment type="caution">
    <text evidence="3">The sequence shown here is derived from an EMBL/GenBank/DDBJ whole genome shotgun (WGS) entry which is preliminary data.</text>
</comment>
<feature type="region of interest" description="Disordered" evidence="1">
    <location>
        <begin position="200"/>
        <end position="229"/>
    </location>
</feature>
<feature type="compositionally biased region" description="Basic and acidic residues" evidence="1">
    <location>
        <begin position="914"/>
        <end position="924"/>
    </location>
</feature>
<feature type="compositionally biased region" description="Low complexity" evidence="1">
    <location>
        <begin position="956"/>
        <end position="969"/>
    </location>
</feature>
<dbReference type="Proteomes" id="UP001241169">
    <property type="component" value="Unassembled WGS sequence"/>
</dbReference>
<gene>
    <name evidence="3" type="ORF">CPAR01_03148</name>
</gene>
<dbReference type="Pfam" id="PF04696">
    <property type="entry name" value="Pinin_SDK_memA"/>
    <property type="match status" value="1"/>
</dbReference>
<proteinExistence type="predicted"/>
<feature type="domain" description="Pinin/SDK/MemA protein" evidence="2">
    <location>
        <begin position="810"/>
        <end position="881"/>
    </location>
</feature>
<protein>
    <submittedName>
        <fullName evidence="3">Peroxin 26</fullName>
    </submittedName>
</protein>
<accession>A0ABQ9T3A3</accession>
<feature type="region of interest" description="Disordered" evidence="1">
    <location>
        <begin position="721"/>
        <end position="861"/>
    </location>
</feature>
<evidence type="ECO:0000259" key="2">
    <source>
        <dbReference type="Pfam" id="PF04696"/>
    </source>
</evidence>
<feature type="compositionally biased region" description="Low complexity" evidence="1">
    <location>
        <begin position="822"/>
        <end position="833"/>
    </location>
</feature>
<evidence type="ECO:0000256" key="1">
    <source>
        <dbReference type="SAM" id="MobiDB-lite"/>
    </source>
</evidence>
<feature type="compositionally biased region" description="Polar residues" evidence="1">
    <location>
        <begin position="740"/>
        <end position="749"/>
    </location>
</feature>